<accession>A0A507QN24</accession>
<proteinExistence type="predicted"/>
<sequence length="504" mass="55337">MALCSQNKRGREGSSCWGFSSVDSVPSEEGNIYNAARVSSAADDNAQDRHVHGIDDQLGTDLVMFMSLTPIHDIRYRLPVRRFEVVSEEQIDSTMWPSHALSRSYPSSMAPRWRRTETTLSVRSLSRIDEFHRPRRRKSKSASLNDVDSCWRELLFPESFPSPVGPVLPKYPPPVRSTTPPGLPSFGSREALCYSAQVLVRPPPLNGRGQQHIQVSSNAQCQGQVSNQHNSYRQLLRRFLGLSSSTPTPSSDGVVRGIGRAEDGTVVQGRFPYRQSGHGVNIARRLEDHPFHRLNLPIAECGGCDTNGNATIQRGRPNRPPNETKGGNSAHGNSGRLSRPRTLHSSQVVAPSPGPAATFYPWGQASAATVRPTPRDIPHQDCRAQPQYRSIVSADRDGYSPPYPGANSGVYGGRHPSVRQPSLNVAMQPTNPAPEQASNAQERTNIWTSSLRIAHSYFSCCSDEEADGDTTAIELSSSRDTYATARSWNESNNNPRANRPGGPE</sequence>
<name>A0A507QN24_MONPU</name>
<gene>
    <name evidence="2" type="ORF">MPDQ_003376</name>
</gene>
<protein>
    <submittedName>
        <fullName evidence="2">Uncharacterized protein</fullName>
    </submittedName>
</protein>
<organism evidence="2 3">
    <name type="scientific">Monascus purpureus</name>
    <name type="common">Red mold</name>
    <name type="synonym">Monascus anka</name>
    <dbReference type="NCBI Taxonomy" id="5098"/>
    <lineage>
        <taxon>Eukaryota</taxon>
        <taxon>Fungi</taxon>
        <taxon>Dikarya</taxon>
        <taxon>Ascomycota</taxon>
        <taxon>Pezizomycotina</taxon>
        <taxon>Eurotiomycetes</taxon>
        <taxon>Eurotiomycetidae</taxon>
        <taxon>Eurotiales</taxon>
        <taxon>Aspergillaceae</taxon>
        <taxon>Monascus</taxon>
    </lineage>
</organism>
<feature type="compositionally biased region" description="Polar residues" evidence="1">
    <location>
        <begin position="325"/>
        <end position="336"/>
    </location>
</feature>
<feature type="compositionally biased region" description="Polar residues" evidence="1">
    <location>
        <begin position="477"/>
        <end position="491"/>
    </location>
</feature>
<evidence type="ECO:0000256" key="1">
    <source>
        <dbReference type="SAM" id="MobiDB-lite"/>
    </source>
</evidence>
<feature type="region of interest" description="Disordered" evidence="1">
    <location>
        <begin position="477"/>
        <end position="504"/>
    </location>
</feature>
<feature type="compositionally biased region" description="Low complexity" evidence="1">
    <location>
        <begin position="492"/>
        <end position="504"/>
    </location>
</feature>
<evidence type="ECO:0000313" key="2">
    <source>
        <dbReference type="EMBL" id="TQB68482.1"/>
    </source>
</evidence>
<dbReference type="EMBL" id="VIFY01000213">
    <property type="protein sequence ID" value="TQB68482.1"/>
    <property type="molecule type" value="Genomic_DNA"/>
</dbReference>
<evidence type="ECO:0000313" key="3">
    <source>
        <dbReference type="Proteomes" id="UP000319663"/>
    </source>
</evidence>
<feature type="region of interest" description="Disordered" evidence="1">
    <location>
        <begin position="309"/>
        <end position="355"/>
    </location>
</feature>
<reference evidence="2 3" key="1">
    <citation type="submission" date="2019-06" db="EMBL/GenBank/DDBJ databases">
        <title>Wine fermentation using esterase from Monascus purpureus.</title>
        <authorList>
            <person name="Geng C."/>
            <person name="Zhang Y."/>
        </authorList>
    </citation>
    <scope>NUCLEOTIDE SEQUENCE [LARGE SCALE GENOMIC DNA]</scope>
    <source>
        <strain evidence="2">HQ1</strain>
    </source>
</reference>
<keyword evidence="3" id="KW-1185">Reference proteome</keyword>
<dbReference type="Proteomes" id="UP000319663">
    <property type="component" value="Unassembled WGS sequence"/>
</dbReference>
<comment type="caution">
    <text evidence="2">The sequence shown here is derived from an EMBL/GenBank/DDBJ whole genome shotgun (WGS) entry which is preliminary data.</text>
</comment>
<dbReference type="OrthoDB" id="4157036at2759"/>
<dbReference type="AlphaFoldDB" id="A0A507QN24"/>